<evidence type="ECO:0000256" key="7">
    <source>
        <dbReference type="ARBA" id="ARBA00022967"/>
    </source>
</evidence>
<dbReference type="Gene3D" id="1.20.1110.10">
    <property type="entry name" value="Calcium-transporting ATPase, transmembrane domain"/>
    <property type="match status" value="1"/>
</dbReference>
<dbReference type="Pfam" id="PF00122">
    <property type="entry name" value="E1-E2_ATPase"/>
    <property type="match status" value="1"/>
</dbReference>
<dbReference type="SMART" id="SM00831">
    <property type="entry name" value="Cation_ATPase_N"/>
    <property type="match status" value="1"/>
</dbReference>
<feature type="transmembrane region" description="Helical" evidence="10">
    <location>
        <begin position="841"/>
        <end position="863"/>
    </location>
</feature>
<dbReference type="AlphaFoldDB" id="A0A8H7PMS9"/>
<dbReference type="GO" id="GO:0005524">
    <property type="term" value="F:ATP binding"/>
    <property type="evidence" value="ECO:0007669"/>
    <property type="project" value="UniProtKB-KW"/>
</dbReference>
<dbReference type="Pfam" id="PF00689">
    <property type="entry name" value="Cation_ATPase_C"/>
    <property type="match status" value="1"/>
</dbReference>
<evidence type="ECO:0000313" key="13">
    <source>
        <dbReference type="Proteomes" id="UP000654370"/>
    </source>
</evidence>
<accession>A0A8H7PMS9</accession>
<dbReference type="InterPro" id="IPR008250">
    <property type="entry name" value="ATPase_P-typ_transduc_dom_A_sf"/>
</dbReference>
<dbReference type="InterPro" id="IPR044492">
    <property type="entry name" value="P_typ_ATPase_HD_dom"/>
</dbReference>
<evidence type="ECO:0000256" key="10">
    <source>
        <dbReference type="SAM" id="Phobius"/>
    </source>
</evidence>
<keyword evidence="2" id="KW-1003">Cell membrane</keyword>
<evidence type="ECO:0000256" key="5">
    <source>
        <dbReference type="ARBA" id="ARBA00022741"/>
    </source>
</evidence>
<feature type="transmembrane region" description="Helical" evidence="10">
    <location>
        <begin position="925"/>
        <end position="944"/>
    </location>
</feature>
<feature type="domain" description="Cation-transporting P-type ATPase N-terminal" evidence="11">
    <location>
        <begin position="22"/>
        <end position="96"/>
    </location>
</feature>
<dbReference type="InterPro" id="IPR001757">
    <property type="entry name" value="P_typ_ATPase"/>
</dbReference>
<feature type="transmembrane region" description="Helical" evidence="10">
    <location>
        <begin position="956"/>
        <end position="977"/>
    </location>
</feature>
<evidence type="ECO:0000256" key="1">
    <source>
        <dbReference type="ARBA" id="ARBA00004651"/>
    </source>
</evidence>
<evidence type="ECO:0000313" key="12">
    <source>
        <dbReference type="EMBL" id="KAG2176912.1"/>
    </source>
</evidence>
<feature type="transmembrane region" description="Helical" evidence="10">
    <location>
        <begin position="291"/>
        <end position="315"/>
    </location>
</feature>
<evidence type="ECO:0000259" key="11">
    <source>
        <dbReference type="SMART" id="SM00831"/>
    </source>
</evidence>
<dbReference type="Pfam" id="PF00690">
    <property type="entry name" value="Cation_ATPase_N"/>
    <property type="match status" value="1"/>
</dbReference>
<dbReference type="InterPro" id="IPR036412">
    <property type="entry name" value="HAD-like_sf"/>
</dbReference>
<keyword evidence="9 10" id="KW-0472">Membrane</keyword>
<dbReference type="NCBIfam" id="TIGR01494">
    <property type="entry name" value="ATPase_P-type"/>
    <property type="match status" value="1"/>
</dbReference>
<evidence type="ECO:0000256" key="6">
    <source>
        <dbReference type="ARBA" id="ARBA00022840"/>
    </source>
</evidence>
<feature type="transmembrane region" description="Helical" evidence="10">
    <location>
        <begin position="760"/>
        <end position="780"/>
    </location>
</feature>
<dbReference type="FunFam" id="2.70.150.10:FF:000016">
    <property type="entry name" value="Calcium-transporting P-type ATPase putative"/>
    <property type="match status" value="1"/>
</dbReference>
<reference evidence="12" key="1">
    <citation type="submission" date="2020-12" db="EMBL/GenBank/DDBJ databases">
        <title>Metabolic potential, ecology and presence of endohyphal bacteria is reflected in genomic diversity of Mucoromycotina.</title>
        <authorList>
            <person name="Muszewska A."/>
            <person name="Okrasinska A."/>
            <person name="Steczkiewicz K."/>
            <person name="Drgas O."/>
            <person name="Orlowska M."/>
            <person name="Perlinska-Lenart U."/>
            <person name="Aleksandrzak-Piekarczyk T."/>
            <person name="Szatraj K."/>
            <person name="Zielenkiewicz U."/>
            <person name="Pilsyk S."/>
            <person name="Malc E."/>
            <person name="Mieczkowski P."/>
            <person name="Kruszewska J.S."/>
            <person name="Biernat P."/>
            <person name="Pawlowska J."/>
        </authorList>
    </citation>
    <scope>NUCLEOTIDE SEQUENCE</scope>
    <source>
        <strain evidence="12">WA0000067209</strain>
    </source>
</reference>
<dbReference type="GO" id="GO:0019829">
    <property type="term" value="F:ATPase-coupled monoatomic cation transmembrane transporter activity"/>
    <property type="evidence" value="ECO:0007669"/>
    <property type="project" value="UniProtKB-ARBA"/>
</dbReference>
<dbReference type="GO" id="GO:0046872">
    <property type="term" value="F:metal ion binding"/>
    <property type="evidence" value="ECO:0007669"/>
    <property type="project" value="UniProtKB-KW"/>
</dbReference>
<dbReference type="InterPro" id="IPR004014">
    <property type="entry name" value="ATPase_P-typ_cation-transptr_N"/>
</dbReference>
<protein>
    <recommendedName>
        <fullName evidence="11">Cation-transporting P-type ATPase N-terminal domain-containing protein</fullName>
    </recommendedName>
</protein>
<proteinExistence type="predicted"/>
<feature type="transmembrane region" description="Helical" evidence="10">
    <location>
        <begin position="263"/>
        <end position="285"/>
    </location>
</feature>
<dbReference type="SFLD" id="SFLDS00003">
    <property type="entry name" value="Haloacid_Dehalogenase"/>
    <property type="match status" value="1"/>
</dbReference>
<dbReference type="InterPro" id="IPR018303">
    <property type="entry name" value="ATPase_P-typ_P_site"/>
</dbReference>
<dbReference type="Gene3D" id="3.40.50.1000">
    <property type="entry name" value="HAD superfamily/HAD-like"/>
    <property type="match status" value="1"/>
</dbReference>
<evidence type="ECO:0000256" key="2">
    <source>
        <dbReference type="ARBA" id="ARBA00022475"/>
    </source>
</evidence>
<dbReference type="SUPFAM" id="SSF81660">
    <property type="entry name" value="Metal cation-transporting ATPase, ATP-binding domain N"/>
    <property type="match status" value="1"/>
</dbReference>
<dbReference type="InterPro" id="IPR059000">
    <property type="entry name" value="ATPase_P-type_domA"/>
</dbReference>
<dbReference type="InterPro" id="IPR023298">
    <property type="entry name" value="ATPase_P-typ_TM_dom_sf"/>
</dbReference>
<evidence type="ECO:0000256" key="8">
    <source>
        <dbReference type="ARBA" id="ARBA00022989"/>
    </source>
</evidence>
<evidence type="ECO:0000256" key="3">
    <source>
        <dbReference type="ARBA" id="ARBA00022692"/>
    </source>
</evidence>
<dbReference type="GO" id="GO:0005886">
    <property type="term" value="C:plasma membrane"/>
    <property type="evidence" value="ECO:0007669"/>
    <property type="project" value="UniProtKB-SubCell"/>
</dbReference>
<evidence type="ECO:0000256" key="9">
    <source>
        <dbReference type="ARBA" id="ARBA00023136"/>
    </source>
</evidence>
<feature type="transmembrane region" description="Helical" evidence="10">
    <location>
        <begin position="792"/>
        <end position="812"/>
    </location>
</feature>
<keyword evidence="8 10" id="KW-1133">Transmembrane helix</keyword>
<dbReference type="GO" id="GO:0046873">
    <property type="term" value="F:metal ion transmembrane transporter activity"/>
    <property type="evidence" value="ECO:0007669"/>
    <property type="project" value="UniProtKB-ARBA"/>
</dbReference>
<dbReference type="Proteomes" id="UP000654370">
    <property type="component" value="Unassembled WGS sequence"/>
</dbReference>
<dbReference type="Gene3D" id="2.70.150.10">
    <property type="entry name" value="Calcium-transporting ATPase, cytoplasmic transduction domain A"/>
    <property type="match status" value="1"/>
</dbReference>
<dbReference type="SFLD" id="SFLDG00002">
    <property type="entry name" value="C1.7:_P-type_atpase_like"/>
    <property type="match status" value="1"/>
</dbReference>
<keyword evidence="4" id="KW-0479">Metal-binding</keyword>
<dbReference type="GO" id="GO:0098662">
    <property type="term" value="P:inorganic cation transmembrane transport"/>
    <property type="evidence" value="ECO:0007669"/>
    <property type="project" value="UniProtKB-ARBA"/>
</dbReference>
<dbReference type="OrthoDB" id="116380at2759"/>
<dbReference type="GO" id="GO:0016887">
    <property type="term" value="F:ATP hydrolysis activity"/>
    <property type="evidence" value="ECO:0007669"/>
    <property type="project" value="InterPro"/>
</dbReference>
<dbReference type="SFLD" id="SFLDF00027">
    <property type="entry name" value="p-type_atpase"/>
    <property type="match status" value="1"/>
</dbReference>
<dbReference type="Pfam" id="PF00702">
    <property type="entry name" value="Hydrolase"/>
    <property type="match status" value="1"/>
</dbReference>
<gene>
    <name evidence="12" type="ORF">INT43_007566</name>
</gene>
<dbReference type="PROSITE" id="PS00154">
    <property type="entry name" value="ATPASE_E1_E2"/>
    <property type="match status" value="1"/>
</dbReference>
<comment type="caution">
    <text evidence="12">The sequence shown here is derived from an EMBL/GenBank/DDBJ whole genome shotgun (WGS) entry which is preliminary data.</text>
</comment>
<dbReference type="PANTHER" id="PTHR42861">
    <property type="entry name" value="CALCIUM-TRANSPORTING ATPASE"/>
    <property type="match status" value="1"/>
</dbReference>
<dbReference type="FunFam" id="3.40.50.1000:FF:000001">
    <property type="entry name" value="Phospholipid-transporting ATPase IC"/>
    <property type="match status" value="1"/>
</dbReference>
<dbReference type="SUPFAM" id="SSF56784">
    <property type="entry name" value="HAD-like"/>
    <property type="match status" value="1"/>
</dbReference>
<dbReference type="Pfam" id="PF13246">
    <property type="entry name" value="Cation_ATPase"/>
    <property type="match status" value="1"/>
</dbReference>
<dbReference type="PRINTS" id="PR00119">
    <property type="entry name" value="CATATPASE"/>
</dbReference>
<feature type="transmembrane region" description="Helical" evidence="10">
    <location>
        <begin position="82"/>
        <end position="113"/>
    </location>
</feature>
<keyword evidence="6" id="KW-0067">ATP-binding</keyword>
<dbReference type="EMBL" id="JAEPQZ010000009">
    <property type="protein sequence ID" value="KAG2176912.1"/>
    <property type="molecule type" value="Genomic_DNA"/>
</dbReference>
<sequence>MNSSISTLIELNVIENLAQKRPWHIMPEYEVTTALQTDTISGLNSEMVEKRILEYGHNCLGGDDGNKWFRVLLHQLVDAMNWIFLALGVVCYILQDYITGTALIALSIFNLYLSFSQEYAAEKTLAALQDLSSPVAVVIRDRKESVIDSKDLVPGDILVLKDGDSVAADVRLIYVSSFEVDEAMLTGESMPVKKIVGYTEEKDQPLGDRNGMCYSSTVVTKGRAIGIVVETGMYTEVGKIAKNIQKADKSNSTRLQKTLNKMYLILVATSVACAFIVLAANRFVVNHDLGLYAITTALSILPAGLTTILTLSLVLGGQEMLKHHAIVRKLKCLETLGSITHIFSDKTGTLTQAEMTVVRLWLPLTGYYYISANGMSTTSEVYFTKSFLEDRPSESHNSIKIDKNNIPNDLRQLICCSALCNTSFVNQSTSTDKKENPNSWLTSGTPTEIALQVLAHKFELGNSTLLQDGWKLLHLYEFDSTIKRMSALYQIPSGSHLILYTKGAPERVVNLCNLDDINQKKVLAHVSALASKGLRVIALAYKSVEISFDGLELDDCRAYMESNLTFIGLTGIYDPYVLFSFCNLVVSKLLPIYKSRPRAESHTAVAEAYEAGISVHMLTGDHEDTALAIAKELNIIDEKGIPDQQIQNFVTTGPKFDALSDEDIDNLPILPLLVSRCSPETKVKMIQACHRRHNCAVMTGDGVNDSPSLRIADVGISMGKSGSDVAKQASDIILTDDNFATIIRAISEGRRIYQNMQSFLLYYLIVIATSGLVLLINLVVRDSSGNPIAPFSTIQMIWLYIIMGPPAADLSVQKASPTVMQEPPRSPTESIFNREIIMDTFVYAISWVGIALTAFYVVLFVAGNGVTATGCDVTFTDGCRDFYKARSVMFICFTYMSIVTGVHCRSYRGSEWNIFGLKETWSSKYIKSVLTVDTVGAFIFVYVPKVNVYGFKQLDISWEWMLCIVAILFWIAIGEIYKCLKRRFLKPLTGRHSRPIA</sequence>
<keyword evidence="5" id="KW-0547">Nucleotide-binding</keyword>
<feature type="transmembrane region" description="Helical" evidence="10">
    <location>
        <begin position="883"/>
        <end position="904"/>
    </location>
</feature>
<dbReference type="SUPFAM" id="SSF81653">
    <property type="entry name" value="Calcium ATPase, transduction domain A"/>
    <property type="match status" value="1"/>
</dbReference>
<keyword evidence="7" id="KW-1278">Translocase</keyword>
<name>A0A8H7PMS9_MORIS</name>
<dbReference type="Gene3D" id="3.40.1110.10">
    <property type="entry name" value="Calcium-transporting ATPase, cytoplasmic domain N"/>
    <property type="match status" value="1"/>
</dbReference>
<organism evidence="12 13">
    <name type="scientific">Mortierella isabellina</name>
    <name type="common">Filamentous fungus</name>
    <name type="synonym">Umbelopsis isabellina</name>
    <dbReference type="NCBI Taxonomy" id="91625"/>
    <lineage>
        <taxon>Eukaryota</taxon>
        <taxon>Fungi</taxon>
        <taxon>Fungi incertae sedis</taxon>
        <taxon>Mucoromycota</taxon>
        <taxon>Mucoromycotina</taxon>
        <taxon>Umbelopsidomycetes</taxon>
        <taxon>Umbelopsidales</taxon>
        <taxon>Umbelopsidaceae</taxon>
        <taxon>Umbelopsis</taxon>
    </lineage>
</organism>
<dbReference type="InterPro" id="IPR006068">
    <property type="entry name" value="ATPase_P-typ_cation-transptr_C"/>
</dbReference>
<dbReference type="InterPro" id="IPR023214">
    <property type="entry name" value="HAD_sf"/>
</dbReference>
<dbReference type="SUPFAM" id="SSF81665">
    <property type="entry name" value="Calcium ATPase, transmembrane domain M"/>
    <property type="match status" value="1"/>
</dbReference>
<dbReference type="GO" id="GO:0015662">
    <property type="term" value="F:P-type ion transporter activity"/>
    <property type="evidence" value="ECO:0007669"/>
    <property type="project" value="UniProtKB-ARBA"/>
</dbReference>
<comment type="subcellular location">
    <subcellularLocation>
        <location evidence="1">Cell membrane</location>
        <topology evidence="1">Multi-pass membrane protein</topology>
    </subcellularLocation>
</comment>
<dbReference type="InterPro" id="IPR023299">
    <property type="entry name" value="ATPase_P-typ_cyto_dom_N"/>
</dbReference>
<keyword evidence="13" id="KW-1185">Reference proteome</keyword>
<evidence type="ECO:0000256" key="4">
    <source>
        <dbReference type="ARBA" id="ARBA00022723"/>
    </source>
</evidence>
<keyword evidence="3 10" id="KW-0812">Transmembrane</keyword>